<keyword evidence="7" id="KW-1185">Reference proteome</keyword>
<reference evidence="6" key="2">
    <citation type="journal article" date="2023" name="Commun. Biol.">
        <title>Intrasexual cuticular hydrocarbon dimorphism in a wasp sheds light on hydrocarbon biosynthesis genes in Hymenoptera.</title>
        <authorList>
            <person name="Moris V.C."/>
            <person name="Podsiadlowski L."/>
            <person name="Martin S."/>
            <person name="Oeyen J.P."/>
            <person name="Donath A."/>
            <person name="Petersen M."/>
            <person name="Wilbrandt J."/>
            <person name="Misof B."/>
            <person name="Liedtke D."/>
            <person name="Thamm M."/>
            <person name="Scheiner R."/>
            <person name="Schmitt T."/>
            <person name="Niehuis O."/>
        </authorList>
    </citation>
    <scope>NUCLEOTIDE SEQUENCE</scope>
    <source>
        <strain evidence="6">GBR_01_08_01A</strain>
    </source>
</reference>
<evidence type="ECO:0000256" key="4">
    <source>
        <dbReference type="ARBA" id="ARBA00023242"/>
    </source>
</evidence>
<dbReference type="AlphaFoldDB" id="A0AAD9S0F6"/>
<dbReference type="GO" id="GO:0005737">
    <property type="term" value="C:cytoplasm"/>
    <property type="evidence" value="ECO:0007669"/>
    <property type="project" value="UniProtKB-SubCell"/>
</dbReference>
<evidence type="ECO:0000259" key="5">
    <source>
        <dbReference type="Pfam" id="PF09811"/>
    </source>
</evidence>
<evidence type="ECO:0000256" key="2">
    <source>
        <dbReference type="ARBA" id="ARBA00004496"/>
    </source>
</evidence>
<evidence type="ECO:0000256" key="3">
    <source>
        <dbReference type="ARBA" id="ARBA00022490"/>
    </source>
</evidence>
<protein>
    <recommendedName>
        <fullName evidence="5">Essential protein Yae1 N-terminal domain-containing protein</fullName>
    </recommendedName>
</protein>
<feature type="domain" description="Essential protein Yae1 N-terminal" evidence="5">
    <location>
        <begin position="38"/>
        <end position="76"/>
    </location>
</feature>
<evidence type="ECO:0000313" key="6">
    <source>
        <dbReference type="EMBL" id="KAK2588531.1"/>
    </source>
</evidence>
<dbReference type="Pfam" id="PF09811">
    <property type="entry name" value="Yae1_N"/>
    <property type="match status" value="1"/>
</dbReference>
<sequence length="139" mass="15862">MEDFLSSTIDPPNKMEDEDLSIASKNWNRLVTGASTVGYKEGIEDGQEAVFQEGFNLGYKDAFNIAFTLGRYKGVCYICNEESQNKHLDGRIEDMPFSDIQQKQKTYSINIIKTLHNYVESIMAENNIDTHDLAFDTQF</sequence>
<dbReference type="EMBL" id="JAIFRP010000003">
    <property type="protein sequence ID" value="KAK2588531.1"/>
    <property type="molecule type" value="Genomic_DNA"/>
</dbReference>
<dbReference type="InterPro" id="IPR019191">
    <property type="entry name" value="Essential_protein_Yae1_N"/>
</dbReference>
<evidence type="ECO:0000313" key="7">
    <source>
        <dbReference type="Proteomes" id="UP001258017"/>
    </source>
</evidence>
<dbReference type="Proteomes" id="UP001258017">
    <property type="component" value="Unassembled WGS sequence"/>
</dbReference>
<dbReference type="GO" id="GO:0005634">
    <property type="term" value="C:nucleus"/>
    <property type="evidence" value="ECO:0007669"/>
    <property type="project" value="UniProtKB-SubCell"/>
</dbReference>
<proteinExistence type="predicted"/>
<dbReference type="PANTHER" id="PTHR18829:SF0">
    <property type="entry name" value="PROTEIN YAE1 HOMOLOG"/>
    <property type="match status" value="1"/>
</dbReference>
<comment type="subcellular location">
    <subcellularLocation>
        <location evidence="2">Cytoplasm</location>
    </subcellularLocation>
    <subcellularLocation>
        <location evidence="1">Nucleus</location>
    </subcellularLocation>
</comment>
<dbReference type="PANTHER" id="PTHR18829">
    <property type="entry name" value="PROTEIN YAE1 HOMOLOG"/>
    <property type="match status" value="1"/>
</dbReference>
<keyword evidence="3" id="KW-0963">Cytoplasm</keyword>
<reference evidence="6" key="1">
    <citation type="submission" date="2021-08" db="EMBL/GenBank/DDBJ databases">
        <authorList>
            <person name="Misof B."/>
            <person name="Oliver O."/>
            <person name="Podsiadlowski L."/>
            <person name="Donath A."/>
            <person name="Peters R."/>
            <person name="Mayer C."/>
            <person name="Rust J."/>
            <person name="Gunkel S."/>
            <person name="Lesny P."/>
            <person name="Martin S."/>
            <person name="Oeyen J.P."/>
            <person name="Petersen M."/>
            <person name="Panagiotis P."/>
            <person name="Wilbrandt J."/>
            <person name="Tanja T."/>
        </authorList>
    </citation>
    <scope>NUCLEOTIDE SEQUENCE</scope>
    <source>
        <strain evidence="6">GBR_01_08_01A</strain>
        <tissue evidence="6">Thorax + abdomen</tissue>
    </source>
</reference>
<gene>
    <name evidence="6" type="ORF">KPH14_006310</name>
</gene>
<name>A0AAD9S0F6_9HYME</name>
<accession>A0AAD9S0F6</accession>
<evidence type="ECO:0000256" key="1">
    <source>
        <dbReference type="ARBA" id="ARBA00004123"/>
    </source>
</evidence>
<organism evidence="6 7">
    <name type="scientific">Odynerus spinipes</name>
    <dbReference type="NCBI Taxonomy" id="1348599"/>
    <lineage>
        <taxon>Eukaryota</taxon>
        <taxon>Metazoa</taxon>
        <taxon>Ecdysozoa</taxon>
        <taxon>Arthropoda</taxon>
        <taxon>Hexapoda</taxon>
        <taxon>Insecta</taxon>
        <taxon>Pterygota</taxon>
        <taxon>Neoptera</taxon>
        <taxon>Endopterygota</taxon>
        <taxon>Hymenoptera</taxon>
        <taxon>Apocrita</taxon>
        <taxon>Aculeata</taxon>
        <taxon>Vespoidea</taxon>
        <taxon>Vespidae</taxon>
        <taxon>Eumeninae</taxon>
        <taxon>Odynerus</taxon>
    </lineage>
</organism>
<dbReference type="InterPro" id="IPR038881">
    <property type="entry name" value="Yae1-like"/>
</dbReference>
<comment type="caution">
    <text evidence="6">The sequence shown here is derived from an EMBL/GenBank/DDBJ whole genome shotgun (WGS) entry which is preliminary data.</text>
</comment>
<keyword evidence="4" id="KW-0539">Nucleus</keyword>